<reference evidence="4" key="1">
    <citation type="submission" date="2009-10" db="EMBL/GenBank/DDBJ databases">
        <title>The complete chromosome of Gordonia bronchialis DSM 43247.</title>
        <authorList>
            <consortium name="US DOE Joint Genome Institute (JGI-PGF)"/>
            <person name="Lucas S."/>
            <person name="Copeland A."/>
            <person name="Lapidus A."/>
            <person name="Glavina del Rio T."/>
            <person name="Dalin E."/>
            <person name="Tice H."/>
            <person name="Bruce D."/>
            <person name="Goodwin L."/>
            <person name="Pitluck S."/>
            <person name="Kyrpides N."/>
            <person name="Mavromatis K."/>
            <person name="Ivanova N."/>
            <person name="Ovchinnikova G."/>
            <person name="Saunders E."/>
            <person name="Brettin T."/>
            <person name="Detter J.C."/>
            <person name="Han C."/>
            <person name="Larimer F."/>
            <person name="Land M."/>
            <person name="Hauser L."/>
            <person name="Markowitz V."/>
            <person name="Cheng J.-F."/>
            <person name="Hugenholtz P."/>
            <person name="Woyke T."/>
            <person name="Wu D."/>
            <person name="Jando M."/>
            <person name="Schneider S."/>
            <person name="Goeker M."/>
            <person name="Klenk H.-P."/>
            <person name="Eisen J.A."/>
        </authorList>
    </citation>
    <scope>NUCLEOTIDE SEQUENCE [LARGE SCALE GENOMIC DNA]</scope>
    <source>
        <strain evidence="4">ATCC 25592 / DSM 43247 / BCRC 13721 / JCM 3198 / KCTC 3076 / NBRC 16047 / NCTC 10667</strain>
    </source>
</reference>
<dbReference type="STRING" id="526226.Gbro_1290"/>
<dbReference type="EMBL" id="CP001802">
    <property type="protein sequence ID" value="ACY20582.1"/>
    <property type="molecule type" value="Genomic_DNA"/>
</dbReference>
<dbReference type="KEGG" id="gbr:Gbro_1290"/>
<name>D0L5Q3_GORB4</name>
<evidence type="ECO:0000313" key="4">
    <source>
        <dbReference type="Proteomes" id="UP000001219"/>
    </source>
</evidence>
<reference evidence="3 4" key="2">
    <citation type="journal article" date="2010" name="Stand. Genomic Sci.">
        <title>Complete genome sequence of Gordonia bronchialis type strain (3410).</title>
        <authorList>
            <person name="Ivanova N."/>
            <person name="Sikorski J."/>
            <person name="Jando M."/>
            <person name="Lapidus A."/>
            <person name="Nolan M."/>
            <person name="Lucas S."/>
            <person name="Del Rio T.G."/>
            <person name="Tice H."/>
            <person name="Copeland A."/>
            <person name="Cheng J.F."/>
            <person name="Chen F."/>
            <person name="Bruce D."/>
            <person name="Goodwin L."/>
            <person name="Pitluck S."/>
            <person name="Mavromatis K."/>
            <person name="Ovchinnikova G."/>
            <person name="Pati A."/>
            <person name="Chen A."/>
            <person name="Palaniappan K."/>
            <person name="Land M."/>
            <person name="Hauser L."/>
            <person name="Chang Y.J."/>
            <person name="Jeffries C.D."/>
            <person name="Chain P."/>
            <person name="Saunders E."/>
            <person name="Han C."/>
            <person name="Detter J.C."/>
            <person name="Brettin T."/>
            <person name="Rohde M."/>
            <person name="Goker M."/>
            <person name="Bristow J."/>
            <person name="Eisen J.A."/>
            <person name="Markowitz V."/>
            <person name="Hugenholtz P."/>
            <person name="Klenk H.P."/>
            <person name="Kyrpides N.C."/>
        </authorList>
    </citation>
    <scope>NUCLEOTIDE SEQUENCE [LARGE SCALE GENOMIC DNA]</scope>
    <source>
        <strain evidence="4">ATCC 25592 / DSM 43247 / BCRC 13721 / JCM 3198 / KCTC 3076 / NBRC 16047 / NCTC 10667</strain>
    </source>
</reference>
<dbReference type="Proteomes" id="UP000001219">
    <property type="component" value="Chromosome"/>
</dbReference>
<dbReference type="HOGENOM" id="CLU_125315_2_0_11"/>
<feature type="domain" description="FMN-binding" evidence="2">
    <location>
        <begin position="67"/>
        <end position="145"/>
    </location>
</feature>
<dbReference type="InterPro" id="IPR007329">
    <property type="entry name" value="FMN-bd"/>
</dbReference>
<dbReference type="SMART" id="SM00900">
    <property type="entry name" value="FMN_bind"/>
    <property type="match status" value="1"/>
</dbReference>
<gene>
    <name evidence="3" type="ordered locus">Gbro_1290</name>
</gene>
<dbReference type="Gene3D" id="3.90.1010.20">
    <property type="match status" value="1"/>
</dbReference>
<protein>
    <submittedName>
        <fullName evidence="3">Hep_Hag family protein</fullName>
    </submittedName>
</protein>
<sequence>MKRAGGVLAAVAAVGLVATGCGSDDGDSATGSASEETTSGTATSAAESADYRDGTYSATGEYTRPGGQQEVGVTVTLANSVITGVTIDTSHAQGTSAEFQGKFSSGINNVVVGKNINDLDVHKVSGSSLTSGGFNQAIERIKDQARA</sequence>
<feature type="region of interest" description="Disordered" evidence="1">
    <location>
        <begin position="24"/>
        <end position="68"/>
    </location>
</feature>
<feature type="compositionally biased region" description="Low complexity" evidence="1">
    <location>
        <begin position="24"/>
        <end position="48"/>
    </location>
</feature>
<evidence type="ECO:0000259" key="2">
    <source>
        <dbReference type="SMART" id="SM00900"/>
    </source>
</evidence>
<dbReference type="PROSITE" id="PS51257">
    <property type="entry name" value="PROKAR_LIPOPROTEIN"/>
    <property type="match status" value="1"/>
</dbReference>
<dbReference type="OrthoDB" id="4232596at2"/>
<dbReference type="GO" id="GO:0016020">
    <property type="term" value="C:membrane"/>
    <property type="evidence" value="ECO:0007669"/>
    <property type="project" value="InterPro"/>
</dbReference>
<organism evidence="3 4">
    <name type="scientific">Gordonia bronchialis (strain ATCC 25592 / DSM 43247 / BCRC 13721 / JCM 3198 / KCTC 3076 / NBRC 16047 / NCTC 10667)</name>
    <name type="common">Rhodococcus bronchialis</name>
    <dbReference type="NCBI Taxonomy" id="526226"/>
    <lineage>
        <taxon>Bacteria</taxon>
        <taxon>Bacillati</taxon>
        <taxon>Actinomycetota</taxon>
        <taxon>Actinomycetes</taxon>
        <taxon>Mycobacteriales</taxon>
        <taxon>Gordoniaceae</taxon>
        <taxon>Gordonia</taxon>
    </lineage>
</organism>
<evidence type="ECO:0000313" key="3">
    <source>
        <dbReference type="EMBL" id="ACY20582.1"/>
    </source>
</evidence>
<dbReference type="AlphaFoldDB" id="D0L5Q3"/>
<dbReference type="RefSeq" id="WP_012833155.1">
    <property type="nucleotide sequence ID" value="NC_013441.1"/>
</dbReference>
<dbReference type="Pfam" id="PF04205">
    <property type="entry name" value="FMN_bind"/>
    <property type="match status" value="1"/>
</dbReference>
<dbReference type="GO" id="GO:0010181">
    <property type="term" value="F:FMN binding"/>
    <property type="evidence" value="ECO:0007669"/>
    <property type="project" value="InterPro"/>
</dbReference>
<dbReference type="eggNOG" id="COG3976">
    <property type="taxonomic scope" value="Bacteria"/>
</dbReference>
<proteinExistence type="predicted"/>
<evidence type="ECO:0000256" key="1">
    <source>
        <dbReference type="SAM" id="MobiDB-lite"/>
    </source>
</evidence>
<keyword evidence="4" id="KW-1185">Reference proteome</keyword>
<accession>D0L5Q3</accession>